<organism evidence="2 3">
    <name type="scientific">Streptomyces rimosus subsp. rimosus</name>
    <dbReference type="NCBI Taxonomy" id="132474"/>
    <lineage>
        <taxon>Bacteria</taxon>
        <taxon>Bacillati</taxon>
        <taxon>Actinomycetota</taxon>
        <taxon>Actinomycetes</taxon>
        <taxon>Kitasatosporales</taxon>
        <taxon>Streptomycetaceae</taxon>
        <taxon>Streptomyces</taxon>
    </lineage>
</organism>
<dbReference type="GeneID" id="66860387"/>
<dbReference type="PROSITE" id="PS51318">
    <property type="entry name" value="TAT"/>
    <property type="match status" value="1"/>
</dbReference>
<feature type="chain" id="PRO_5045582368" evidence="1">
    <location>
        <begin position="34"/>
        <end position="160"/>
    </location>
</feature>
<name>A0ABY3YRR2_STRRM</name>
<proteinExistence type="predicted"/>
<dbReference type="EMBL" id="CP094298">
    <property type="protein sequence ID" value="UNZ00538.1"/>
    <property type="molecule type" value="Genomic_DNA"/>
</dbReference>
<reference evidence="2 3" key="1">
    <citation type="submission" date="2022-03" db="EMBL/GenBank/DDBJ databases">
        <title>Complete genome of Streptomyces rimosus ssp. rimosus R7 (=ATCC 10970).</title>
        <authorList>
            <person name="Beganovic S."/>
            <person name="Ruckert C."/>
            <person name="Busche T."/>
            <person name="Kalinowski J."/>
            <person name="Wittmann C."/>
        </authorList>
    </citation>
    <scope>NUCLEOTIDE SEQUENCE [LARGE SCALE GENOMIC DNA]</scope>
    <source>
        <strain evidence="2 3">R7</strain>
    </source>
</reference>
<gene>
    <name evidence="2" type="ORF">SRIMR7_00125</name>
</gene>
<keyword evidence="3" id="KW-1185">Reference proteome</keyword>
<sequence>MSALLPHRRTALRTLAVCAAVTAVLGPASAAFADSPARVAGPTPADIARCTVTKKVDSILPVEGAYVEIINRPIPKYGPEGPQAVLKDKDGNVLGGVTYNHPVNEEAGLKLTNLDSGRAQLWQRRPAGGVVFIPTDDFPALPKGCPIRWEAGTAGPTSVR</sequence>
<evidence type="ECO:0000313" key="2">
    <source>
        <dbReference type="EMBL" id="UNZ00538.1"/>
    </source>
</evidence>
<accession>A0ABY3YRR2</accession>
<dbReference type="Proteomes" id="UP000829494">
    <property type="component" value="Chromosome"/>
</dbReference>
<evidence type="ECO:0000313" key="3">
    <source>
        <dbReference type="Proteomes" id="UP000829494"/>
    </source>
</evidence>
<protein>
    <submittedName>
        <fullName evidence="2">Uncharacterized protein</fullName>
    </submittedName>
</protein>
<keyword evidence="1" id="KW-0732">Signal</keyword>
<dbReference type="InterPro" id="IPR006311">
    <property type="entry name" value="TAT_signal"/>
</dbReference>
<dbReference type="RefSeq" id="WP_003980065.1">
    <property type="nucleotide sequence ID" value="NZ_CP043497.1"/>
</dbReference>
<evidence type="ECO:0000256" key="1">
    <source>
        <dbReference type="SAM" id="SignalP"/>
    </source>
</evidence>
<feature type="signal peptide" evidence="1">
    <location>
        <begin position="1"/>
        <end position="33"/>
    </location>
</feature>